<accession>A0A2T2P044</accession>
<protein>
    <submittedName>
        <fullName evidence="1">Uncharacterized protein</fullName>
    </submittedName>
</protein>
<evidence type="ECO:0000313" key="2">
    <source>
        <dbReference type="Proteomes" id="UP000240883"/>
    </source>
</evidence>
<gene>
    <name evidence="1" type="ORF">BS50DRAFT_271942</name>
</gene>
<dbReference type="Proteomes" id="UP000240883">
    <property type="component" value="Unassembled WGS sequence"/>
</dbReference>
<dbReference type="EMBL" id="KZ678131">
    <property type="protein sequence ID" value="PSN71032.1"/>
    <property type="molecule type" value="Genomic_DNA"/>
</dbReference>
<proteinExistence type="predicted"/>
<reference evidence="1 2" key="1">
    <citation type="journal article" date="2018" name="Front. Microbiol.">
        <title>Genome-Wide Analysis of Corynespora cassiicola Leaf Fall Disease Putative Effectors.</title>
        <authorList>
            <person name="Lopez D."/>
            <person name="Ribeiro S."/>
            <person name="Label P."/>
            <person name="Fumanal B."/>
            <person name="Venisse J.S."/>
            <person name="Kohler A."/>
            <person name="de Oliveira R.R."/>
            <person name="Labutti K."/>
            <person name="Lipzen A."/>
            <person name="Lail K."/>
            <person name="Bauer D."/>
            <person name="Ohm R.A."/>
            <person name="Barry K.W."/>
            <person name="Spatafora J."/>
            <person name="Grigoriev I.V."/>
            <person name="Martin F.M."/>
            <person name="Pujade-Renaud V."/>
        </authorList>
    </citation>
    <scope>NUCLEOTIDE SEQUENCE [LARGE SCALE GENOMIC DNA]</scope>
    <source>
        <strain evidence="1 2">Philippines</strain>
    </source>
</reference>
<organism evidence="1 2">
    <name type="scientific">Corynespora cassiicola Philippines</name>
    <dbReference type="NCBI Taxonomy" id="1448308"/>
    <lineage>
        <taxon>Eukaryota</taxon>
        <taxon>Fungi</taxon>
        <taxon>Dikarya</taxon>
        <taxon>Ascomycota</taxon>
        <taxon>Pezizomycotina</taxon>
        <taxon>Dothideomycetes</taxon>
        <taxon>Pleosporomycetidae</taxon>
        <taxon>Pleosporales</taxon>
        <taxon>Corynesporascaceae</taxon>
        <taxon>Corynespora</taxon>
    </lineage>
</organism>
<keyword evidence="2" id="KW-1185">Reference proteome</keyword>
<dbReference type="AlphaFoldDB" id="A0A2T2P044"/>
<sequence length="101" mass="11536">MRAGKRITITAHRRINHLDASHRLYSWISHRVCGLLLFLSALLLGLTRLSQTPEISCYASHLFAREMCLAQQNSIFEAMSSLSTRAKIYSPQIYMLVAQQK</sequence>
<evidence type="ECO:0000313" key="1">
    <source>
        <dbReference type="EMBL" id="PSN71032.1"/>
    </source>
</evidence>
<name>A0A2T2P044_CORCC</name>